<evidence type="ECO:0000256" key="3">
    <source>
        <dbReference type="ARBA" id="ARBA00022989"/>
    </source>
</evidence>
<sequence>MMDPIRTLHDTRRDIQQSLLALFKGMSLRQRAAQGAMMALQAVCGACLAYGIGRALHSEQAVWAAVTAIAVTQHQYSDTMNLSRDQFVGAMVGGVLGFAGAALGGTHFPAHLLAYAVTIAATIVICWCLDVGSAARLGGVTATIVLLFPGNGPLWDIPLIRLGEVTLGTVCAMVVCALLTWLERHWWARGRRAADRTRANRPDAATDAKPPASAPDPSDPPSR</sequence>
<dbReference type="AlphaFoldDB" id="A0A0B6RPR7"/>
<dbReference type="KEGG" id="bgp:BGL_1c28340"/>
<evidence type="ECO:0000256" key="6">
    <source>
        <dbReference type="SAM" id="Phobius"/>
    </source>
</evidence>
<evidence type="ECO:0000313" key="9">
    <source>
        <dbReference type="Proteomes" id="UP000031838"/>
    </source>
</evidence>
<feature type="compositionally biased region" description="Pro residues" evidence="5">
    <location>
        <begin position="212"/>
        <end position="223"/>
    </location>
</feature>
<dbReference type="GO" id="GO:0016020">
    <property type="term" value="C:membrane"/>
    <property type="evidence" value="ECO:0007669"/>
    <property type="project" value="UniProtKB-SubCell"/>
</dbReference>
<dbReference type="Proteomes" id="UP000031838">
    <property type="component" value="Chromosome 1"/>
</dbReference>
<keyword evidence="9" id="KW-1185">Reference proteome</keyword>
<keyword evidence="4 6" id="KW-0472">Membrane</keyword>
<dbReference type="Pfam" id="PF13515">
    <property type="entry name" value="FUSC_2"/>
    <property type="match status" value="1"/>
</dbReference>
<comment type="subcellular location">
    <subcellularLocation>
        <location evidence="1">Membrane</location>
        <topology evidence="1">Multi-pass membrane protein</topology>
    </subcellularLocation>
</comment>
<evidence type="ECO:0000256" key="1">
    <source>
        <dbReference type="ARBA" id="ARBA00004141"/>
    </source>
</evidence>
<organism evidence="8 9">
    <name type="scientific">Burkholderia plantarii</name>
    <dbReference type="NCBI Taxonomy" id="41899"/>
    <lineage>
        <taxon>Bacteria</taxon>
        <taxon>Pseudomonadati</taxon>
        <taxon>Pseudomonadota</taxon>
        <taxon>Betaproteobacteria</taxon>
        <taxon>Burkholderiales</taxon>
        <taxon>Burkholderiaceae</taxon>
        <taxon>Burkholderia</taxon>
    </lineage>
</organism>
<protein>
    <recommendedName>
        <fullName evidence="7">Integral membrane bound transporter domain-containing protein</fullName>
    </recommendedName>
</protein>
<reference evidence="9" key="1">
    <citation type="submission" date="2011-03" db="EMBL/GenBank/DDBJ databases">
        <authorList>
            <person name="Voget S."/>
            <person name="Streit W.R."/>
            <person name="Jaeger K.E."/>
            <person name="Daniel R."/>
        </authorList>
    </citation>
    <scope>NUCLEOTIDE SEQUENCE [LARGE SCALE GENOMIC DNA]</scope>
    <source>
        <strain evidence="9">PG1</strain>
    </source>
</reference>
<evidence type="ECO:0000259" key="7">
    <source>
        <dbReference type="Pfam" id="PF13515"/>
    </source>
</evidence>
<accession>A0A0B6RPR7</accession>
<feature type="compositionally biased region" description="Basic and acidic residues" evidence="5">
    <location>
        <begin position="193"/>
        <end position="206"/>
    </location>
</feature>
<proteinExistence type="predicted"/>
<evidence type="ECO:0000313" key="8">
    <source>
        <dbReference type="EMBL" id="AJK47312.1"/>
    </source>
</evidence>
<dbReference type="HOGENOM" id="CLU_116674_0_0_4"/>
<dbReference type="EMBL" id="CP002580">
    <property type="protein sequence ID" value="AJK47312.1"/>
    <property type="molecule type" value="Genomic_DNA"/>
</dbReference>
<feature type="domain" description="Integral membrane bound transporter" evidence="7">
    <location>
        <begin position="48"/>
        <end position="175"/>
    </location>
</feature>
<keyword evidence="2 6" id="KW-0812">Transmembrane</keyword>
<evidence type="ECO:0000256" key="2">
    <source>
        <dbReference type="ARBA" id="ARBA00022692"/>
    </source>
</evidence>
<feature type="transmembrane region" description="Helical" evidence="6">
    <location>
        <begin position="159"/>
        <end position="182"/>
    </location>
</feature>
<evidence type="ECO:0000256" key="5">
    <source>
        <dbReference type="SAM" id="MobiDB-lite"/>
    </source>
</evidence>
<reference evidence="8 9" key="2">
    <citation type="journal article" date="2016" name="Appl. Microbiol. Biotechnol.">
        <title>Mutations improving production and secretion of extracellular lipase by Burkholderia glumae PG1.</title>
        <authorList>
            <person name="Knapp A."/>
            <person name="Voget S."/>
            <person name="Gao R."/>
            <person name="Zaburannyi N."/>
            <person name="Krysciak D."/>
            <person name="Breuer M."/>
            <person name="Hauer B."/>
            <person name="Streit W.R."/>
            <person name="Muller R."/>
            <person name="Daniel R."/>
            <person name="Jaeger K.E."/>
        </authorList>
    </citation>
    <scope>NUCLEOTIDE SEQUENCE [LARGE SCALE GENOMIC DNA]</scope>
    <source>
        <strain evidence="8 9">PG1</strain>
    </source>
</reference>
<gene>
    <name evidence="8" type="ORF">BGL_1c28340</name>
</gene>
<name>A0A0B6RPR7_BURPL</name>
<feature type="region of interest" description="Disordered" evidence="5">
    <location>
        <begin position="193"/>
        <end position="223"/>
    </location>
</feature>
<evidence type="ECO:0000256" key="4">
    <source>
        <dbReference type="ARBA" id="ARBA00023136"/>
    </source>
</evidence>
<feature type="transmembrane region" description="Helical" evidence="6">
    <location>
        <begin position="87"/>
        <end position="105"/>
    </location>
</feature>
<dbReference type="InterPro" id="IPR049453">
    <property type="entry name" value="Memb_transporter_dom"/>
</dbReference>
<keyword evidence="3 6" id="KW-1133">Transmembrane helix</keyword>
<feature type="transmembrane region" description="Helical" evidence="6">
    <location>
        <begin position="112"/>
        <end position="139"/>
    </location>
</feature>